<dbReference type="Pfam" id="PF12698">
    <property type="entry name" value="ABC2_membrane_3"/>
    <property type="match status" value="1"/>
</dbReference>
<evidence type="ECO:0000256" key="6">
    <source>
        <dbReference type="SAM" id="Phobius"/>
    </source>
</evidence>
<dbReference type="EMBL" id="JAJMLW010000001">
    <property type="protein sequence ID" value="MCI2241117.1"/>
    <property type="molecule type" value="Genomic_DNA"/>
</dbReference>
<evidence type="ECO:0000256" key="2">
    <source>
        <dbReference type="ARBA" id="ARBA00022692"/>
    </source>
</evidence>
<evidence type="ECO:0000256" key="3">
    <source>
        <dbReference type="ARBA" id="ARBA00022989"/>
    </source>
</evidence>
<comment type="subcellular location">
    <subcellularLocation>
        <location evidence="1">Membrane</location>
        <topology evidence="1">Multi-pass membrane protein</topology>
    </subcellularLocation>
</comment>
<feature type="transmembrane region" description="Helical" evidence="6">
    <location>
        <begin position="266"/>
        <end position="290"/>
    </location>
</feature>
<dbReference type="PANTHER" id="PTHR43077">
    <property type="entry name" value="TRANSPORT PERMEASE YVFS-RELATED"/>
    <property type="match status" value="1"/>
</dbReference>
<feature type="transmembrane region" description="Helical" evidence="6">
    <location>
        <begin position="64"/>
        <end position="87"/>
    </location>
</feature>
<feature type="region of interest" description="Disordered" evidence="5">
    <location>
        <begin position="343"/>
        <end position="382"/>
    </location>
</feature>
<dbReference type="InterPro" id="IPR013525">
    <property type="entry name" value="ABC2_TM"/>
</dbReference>
<keyword evidence="4 6" id="KW-0472">Membrane</keyword>
<dbReference type="PANTHER" id="PTHR43077:SF10">
    <property type="entry name" value="TRANSPORT PERMEASE PROTEIN"/>
    <property type="match status" value="1"/>
</dbReference>
<evidence type="ECO:0000313" key="8">
    <source>
        <dbReference type="EMBL" id="MCI2241117.1"/>
    </source>
</evidence>
<evidence type="ECO:0000256" key="5">
    <source>
        <dbReference type="SAM" id="MobiDB-lite"/>
    </source>
</evidence>
<reference evidence="8" key="1">
    <citation type="submission" date="2021-11" db="EMBL/GenBank/DDBJ databases">
        <title>A Novel Adlercreutzia Species, isolated from a Allomyrina dichotoma larva feces.</title>
        <authorList>
            <person name="Suh M.K."/>
        </authorList>
    </citation>
    <scope>NUCLEOTIDE SEQUENCE</scope>
    <source>
        <strain evidence="8">JBNU-10</strain>
    </source>
</reference>
<proteinExistence type="predicted"/>
<feature type="transmembrane region" description="Helical" evidence="6">
    <location>
        <begin position="93"/>
        <end position="116"/>
    </location>
</feature>
<protein>
    <submittedName>
        <fullName evidence="8">YhgE/Pip domain-containing protein</fullName>
    </submittedName>
</protein>
<accession>A0ABS9WFM3</accession>
<feature type="transmembrane region" description="Helical" evidence="6">
    <location>
        <begin position="181"/>
        <end position="203"/>
    </location>
</feature>
<feature type="transmembrane region" description="Helical" evidence="6">
    <location>
        <begin position="123"/>
        <end position="142"/>
    </location>
</feature>
<evidence type="ECO:0000256" key="1">
    <source>
        <dbReference type="ARBA" id="ARBA00004141"/>
    </source>
</evidence>
<keyword evidence="3 6" id="KW-1133">Transmembrane helix</keyword>
<gene>
    <name evidence="8" type="ORF">LPT13_01965</name>
</gene>
<sequence length="382" mass="41445">MAAPVSLKTVDVYPVRNYGSGVTPFYTNLALWVAGFILMAIVRIRVDPEGLPPLTITQAYLGRWLLFMALGLIQGLIATIGDLLLGIQCDNPALFVLAGVVTVLVDVNIMFALAYTLKHIGKAIAVILLIVQIPGSSGMFPVEMMPPFFRALNPLLPFTYSIDAMREAIGGLYGLDYWADLGALLLFVPLALFTGLVLGRYAFNLNLLFDEKLGQTGLLDSEEVAGGPRRERFRLRTVLRALVQDDAYRAALSRRIDRFRRSYPRLIRVGWVLLIAQPLATFAVMVLLRADIDVKLILMAAMVVGIIAVDGYLIVVEYVNARLDSRLRLASLDRDDLLRATKEDMESGGGAVPAIPAPAPAAGASAPAGTQPAAPDDGEVRP</sequence>
<evidence type="ECO:0000259" key="7">
    <source>
        <dbReference type="Pfam" id="PF12698"/>
    </source>
</evidence>
<evidence type="ECO:0000313" key="9">
    <source>
        <dbReference type="Proteomes" id="UP001430755"/>
    </source>
</evidence>
<dbReference type="Proteomes" id="UP001430755">
    <property type="component" value="Unassembled WGS sequence"/>
</dbReference>
<organism evidence="8 9">
    <name type="scientific">Adlercreutzia faecimuris</name>
    <dbReference type="NCBI Taxonomy" id="2897341"/>
    <lineage>
        <taxon>Bacteria</taxon>
        <taxon>Bacillati</taxon>
        <taxon>Actinomycetota</taxon>
        <taxon>Coriobacteriia</taxon>
        <taxon>Eggerthellales</taxon>
        <taxon>Eggerthellaceae</taxon>
        <taxon>Adlercreutzia</taxon>
    </lineage>
</organism>
<dbReference type="NCBIfam" id="TIGR03062">
    <property type="entry name" value="pip_yhgE_Cterm"/>
    <property type="match status" value="1"/>
</dbReference>
<comment type="caution">
    <text evidence="8">The sequence shown here is derived from an EMBL/GenBank/DDBJ whole genome shotgun (WGS) entry which is preliminary data.</text>
</comment>
<feature type="transmembrane region" description="Helical" evidence="6">
    <location>
        <begin position="25"/>
        <end position="44"/>
    </location>
</feature>
<keyword evidence="9" id="KW-1185">Reference proteome</keyword>
<dbReference type="InterPro" id="IPR051328">
    <property type="entry name" value="T7SS_ABC-Transporter"/>
</dbReference>
<name>A0ABS9WFM3_9ACTN</name>
<feature type="compositionally biased region" description="Low complexity" evidence="5">
    <location>
        <begin position="360"/>
        <end position="375"/>
    </location>
</feature>
<keyword evidence="2 6" id="KW-0812">Transmembrane</keyword>
<feature type="transmembrane region" description="Helical" evidence="6">
    <location>
        <begin position="296"/>
        <end position="319"/>
    </location>
</feature>
<dbReference type="InterPro" id="IPR017501">
    <property type="entry name" value="Phage_infect_YhgE_C"/>
</dbReference>
<evidence type="ECO:0000256" key="4">
    <source>
        <dbReference type="ARBA" id="ARBA00023136"/>
    </source>
</evidence>
<feature type="domain" description="ABC-2 type transporter transmembrane" evidence="7">
    <location>
        <begin position="14"/>
        <end position="195"/>
    </location>
</feature>